<dbReference type="Proteomes" id="UP000317812">
    <property type="component" value="Chromosome"/>
</dbReference>
<protein>
    <submittedName>
        <fullName evidence="1">Uncharacterized protein</fullName>
    </submittedName>
</protein>
<evidence type="ECO:0000313" key="1">
    <source>
        <dbReference type="EMBL" id="QDK17434.1"/>
    </source>
</evidence>
<gene>
    <name evidence="1" type="ORF">ES815_03585</name>
</gene>
<sequence length="59" mass="6764">MADSIAAARRSNFEGCQTLTIKKQKLLSIYNNHVTCPSKQDHVRLLCFFVKYIANFTEV</sequence>
<evidence type="ECO:0000313" key="2">
    <source>
        <dbReference type="Proteomes" id="UP000317812"/>
    </source>
</evidence>
<organism evidence="1 2">
    <name type="scientific">Leclercia adecarboxylata</name>
    <dbReference type="NCBI Taxonomy" id="83655"/>
    <lineage>
        <taxon>Bacteria</taxon>
        <taxon>Pseudomonadati</taxon>
        <taxon>Pseudomonadota</taxon>
        <taxon>Gammaproteobacteria</taxon>
        <taxon>Enterobacterales</taxon>
        <taxon>Enterobacteriaceae</taxon>
        <taxon>Leclercia</taxon>
    </lineage>
</organism>
<name>A0AAP9D9W9_9ENTR</name>
<dbReference type="EMBL" id="CP035382">
    <property type="protein sequence ID" value="QDK17434.1"/>
    <property type="molecule type" value="Genomic_DNA"/>
</dbReference>
<dbReference type="AlphaFoldDB" id="A0AAP9D9W9"/>
<proteinExistence type="predicted"/>
<accession>A0AAP9D9W9</accession>
<reference evidence="1 2" key="1">
    <citation type="submission" date="2019-01" db="EMBL/GenBank/DDBJ databases">
        <title>Florfenicol resistance in Enterobacteriaceae and whole-genome sequence analysis of florfenicol-resistant Leclercia adecarboxylata strain R25.</title>
        <authorList>
            <person name="Bao Q."/>
            <person name="Ying Y."/>
        </authorList>
    </citation>
    <scope>NUCLEOTIDE SEQUENCE [LARGE SCALE GENOMIC DNA]</scope>
    <source>
        <strain evidence="1 2">R25</strain>
    </source>
</reference>